<keyword evidence="1" id="KW-0802">TPR repeat</keyword>
<feature type="chain" id="PRO_5003317383" description="Tetratricopeptide repeat protein" evidence="2">
    <location>
        <begin position="22"/>
        <end position="259"/>
    </location>
</feature>
<dbReference type="AlphaFoldDB" id="F4L0L8"/>
<dbReference type="Proteomes" id="UP000008461">
    <property type="component" value="Chromosome"/>
</dbReference>
<gene>
    <name evidence="3" type="ordered locus">Halhy_1609</name>
</gene>
<evidence type="ECO:0000313" key="3">
    <source>
        <dbReference type="EMBL" id="AEE49500.1"/>
    </source>
</evidence>
<dbReference type="EMBL" id="CP002691">
    <property type="protein sequence ID" value="AEE49500.1"/>
    <property type="molecule type" value="Genomic_DNA"/>
</dbReference>
<dbReference type="Gene3D" id="1.25.40.10">
    <property type="entry name" value="Tetratricopeptide repeat domain"/>
    <property type="match status" value="1"/>
</dbReference>
<reference evidence="3 4" key="1">
    <citation type="journal article" date="2011" name="Stand. Genomic Sci.">
        <title>Complete genome sequence of Haliscomenobacter hydrossis type strain (O).</title>
        <authorList>
            <consortium name="US DOE Joint Genome Institute (JGI-PGF)"/>
            <person name="Daligault H."/>
            <person name="Lapidus A."/>
            <person name="Zeytun A."/>
            <person name="Nolan M."/>
            <person name="Lucas S."/>
            <person name="Del Rio T.G."/>
            <person name="Tice H."/>
            <person name="Cheng J.F."/>
            <person name="Tapia R."/>
            <person name="Han C."/>
            <person name="Goodwin L."/>
            <person name="Pitluck S."/>
            <person name="Liolios K."/>
            <person name="Pagani I."/>
            <person name="Ivanova N."/>
            <person name="Huntemann M."/>
            <person name="Mavromatis K."/>
            <person name="Mikhailova N."/>
            <person name="Pati A."/>
            <person name="Chen A."/>
            <person name="Palaniappan K."/>
            <person name="Land M."/>
            <person name="Hauser L."/>
            <person name="Brambilla E.M."/>
            <person name="Rohde M."/>
            <person name="Verbarg S."/>
            <person name="Goker M."/>
            <person name="Bristow J."/>
            <person name="Eisen J.A."/>
            <person name="Markowitz V."/>
            <person name="Hugenholtz P."/>
            <person name="Kyrpides N.C."/>
            <person name="Klenk H.P."/>
            <person name="Woyke T."/>
        </authorList>
    </citation>
    <scope>NUCLEOTIDE SEQUENCE [LARGE SCALE GENOMIC DNA]</scope>
    <source>
        <strain evidence="4">ATCC 27775 / DSM 1100 / LMG 10767 / O</strain>
    </source>
</reference>
<accession>F4L0L8</accession>
<name>F4L0L8_HALH1</name>
<feature type="signal peptide" evidence="2">
    <location>
        <begin position="1"/>
        <end position="21"/>
    </location>
</feature>
<sequence length="259" mass="29624">MKMFMFLTCLWFFLLSHGAQAHHESLTIRFADLDTTLQNIEKKIYRSFVASTKETNLSTLLAQQKRLEKAVESKTQLADYWLAYSYYYKSVYHLQQDDEKNAEISVKEGIKILEQKNSKNAEDLSLLAMLQSFSIQFTSGMNAGIISGRAKKNVQSALEMDPQNLRAHLVAGQLDFYTPAIYGGGKKAEEYFKKAISLADQKVKNNYLPSWGKSTAYTFLIHHYLDKKNMDQAAKYHKEATALYPNDHQLAELGKKIKP</sequence>
<evidence type="ECO:0000313" key="4">
    <source>
        <dbReference type="Proteomes" id="UP000008461"/>
    </source>
</evidence>
<dbReference type="eggNOG" id="COG3063">
    <property type="taxonomic scope" value="Bacteria"/>
</dbReference>
<evidence type="ECO:0000256" key="2">
    <source>
        <dbReference type="SAM" id="SignalP"/>
    </source>
</evidence>
<reference key="2">
    <citation type="submission" date="2011-04" db="EMBL/GenBank/DDBJ databases">
        <title>Complete sequence of chromosome of Haliscomenobacter hydrossis DSM 1100.</title>
        <authorList>
            <consortium name="US DOE Joint Genome Institute (JGI-PGF)"/>
            <person name="Lucas S."/>
            <person name="Han J."/>
            <person name="Lapidus A."/>
            <person name="Bruce D."/>
            <person name="Goodwin L."/>
            <person name="Pitluck S."/>
            <person name="Peters L."/>
            <person name="Kyrpides N."/>
            <person name="Mavromatis K."/>
            <person name="Ivanova N."/>
            <person name="Ovchinnikova G."/>
            <person name="Pagani I."/>
            <person name="Daligault H."/>
            <person name="Detter J.C."/>
            <person name="Han C."/>
            <person name="Land M."/>
            <person name="Hauser L."/>
            <person name="Markowitz V."/>
            <person name="Cheng J.-F."/>
            <person name="Hugenholtz P."/>
            <person name="Woyke T."/>
            <person name="Wu D."/>
            <person name="Verbarg S."/>
            <person name="Frueling A."/>
            <person name="Brambilla E."/>
            <person name="Klenk H.-P."/>
            <person name="Eisen J.A."/>
        </authorList>
    </citation>
    <scope>NUCLEOTIDE SEQUENCE</scope>
    <source>
        <strain>DSM 1100</strain>
    </source>
</reference>
<protein>
    <recommendedName>
        <fullName evidence="5">Tetratricopeptide repeat protein</fullName>
    </recommendedName>
</protein>
<organism evidence="3 4">
    <name type="scientific">Haliscomenobacter hydrossis (strain ATCC 27775 / DSM 1100 / LMG 10767 / O)</name>
    <dbReference type="NCBI Taxonomy" id="760192"/>
    <lineage>
        <taxon>Bacteria</taxon>
        <taxon>Pseudomonadati</taxon>
        <taxon>Bacteroidota</taxon>
        <taxon>Saprospiria</taxon>
        <taxon>Saprospirales</taxon>
        <taxon>Haliscomenobacteraceae</taxon>
        <taxon>Haliscomenobacter</taxon>
    </lineage>
</organism>
<feature type="repeat" description="TPR" evidence="1">
    <location>
        <begin position="214"/>
        <end position="247"/>
    </location>
</feature>
<dbReference type="InterPro" id="IPR019734">
    <property type="entry name" value="TPR_rpt"/>
</dbReference>
<dbReference type="KEGG" id="hhy:Halhy_1609"/>
<evidence type="ECO:0008006" key="5">
    <source>
        <dbReference type="Google" id="ProtNLM"/>
    </source>
</evidence>
<dbReference type="SUPFAM" id="SSF48452">
    <property type="entry name" value="TPR-like"/>
    <property type="match status" value="1"/>
</dbReference>
<dbReference type="InterPro" id="IPR011990">
    <property type="entry name" value="TPR-like_helical_dom_sf"/>
</dbReference>
<dbReference type="STRING" id="760192.Halhy_1609"/>
<dbReference type="RefSeq" id="WP_013764054.1">
    <property type="nucleotide sequence ID" value="NC_015510.1"/>
</dbReference>
<proteinExistence type="predicted"/>
<dbReference type="HOGENOM" id="CLU_096396_0_0_10"/>
<keyword evidence="4" id="KW-1185">Reference proteome</keyword>
<dbReference type="PROSITE" id="PS50005">
    <property type="entry name" value="TPR"/>
    <property type="match status" value="1"/>
</dbReference>
<keyword evidence="2" id="KW-0732">Signal</keyword>
<dbReference type="OrthoDB" id="1150971at2"/>
<evidence type="ECO:0000256" key="1">
    <source>
        <dbReference type="PROSITE-ProRule" id="PRU00339"/>
    </source>
</evidence>